<protein>
    <submittedName>
        <fullName evidence="2">Cell division protein ZapB</fullName>
    </submittedName>
</protein>
<reference evidence="3" key="1">
    <citation type="submission" date="2017-04" db="EMBL/GenBank/DDBJ databases">
        <authorList>
            <person name="Varghese N."/>
            <person name="Submissions S."/>
        </authorList>
    </citation>
    <scope>NUCLEOTIDE SEQUENCE [LARGE SCALE GENOMIC DNA]</scope>
    <source>
        <strain evidence="3">K3S</strain>
    </source>
</reference>
<dbReference type="EMBL" id="FWZU01000005">
    <property type="protein sequence ID" value="SMF36119.1"/>
    <property type="molecule type" value="Genomic_DNA"/>
</dbReference>
<dbReference type="GO" id="GO:0051301">
    <property type="term" value="P:cell division"/>
    <property type="evidence" value="ECO:0007669"/>
    <property type="project" value="UniProtKB-KW"/>
</dbReference>
<keyword evidence="1" id="KW-0175">Coiled coil</keyword>
<name>A0A1X7ELR3_9BACT</name>
<dbReference type="RefSeq" id="WP_212637028.1">
    <property type="nucleotide sequence ID" value="NZ_FWZU01000005.1"/>
</dbReference>
<evidence type="ECO:0000313" key="3">
    <source>
        <dbReference type="Proteomes" id="UP000192906"/>
    </source>
</evidence>
<keyword evidence="2" id="KW-0132">Cell division</keyword>
<sequence length="58" mass="7032">MEIIAQLEERFDKMLQKIKQLEEENAFLLEELEQEKQRKDEVRSRIESLLNKVEGNLE</sequence>
<keyword evidence="2" id="KW-0131">Cell cycle</keyword>
<dbReference type="STRING" id="1519643.SAMN06295933_3149"/>
<proteinExistence type="predicted"/>
<feature type="coiled-coil region" evidence="1">
    <location>
        <begin position="4"/>
        <end position="52"/>
    </location>
</feature>
<evidence type="ECO:0000313" key="2">
    <source>
        <dbReference type="EMBL" id="SMF36119.1"/>
    </source>
</evidence>
<evidence type="ECO:0000256" key="1">
    <source>
        <dbReference type="SAM" id="Coils"/>
    </source>
</evidence>
<organism evidence="2 3">
    <name type="scientific">Desulfovibrio gilichinskyi</name>
    <dbReference type="NCBI Taxonomy" id="1519643"/>
    <lineage>
        <taxon>Bacteria</taxon>
        <taxon>Pseudomonadati</taxon>
        <taxon>Thermodesulfobacteriota</taxon>
        <taxon>Desulfovibrionia</taxon>
        <taxon>Desulfovibrionales</taxon>
        <taxon>Desulfovibrionaceae</taxon>
        <taxon>Desulfovibrio</taxon>
    </lineage>
</organism>
<gene>
    <name evidence="2" type="ORF">SAMN06295933_3149</name>
</gene>
<dbReference type="Proteomes" id="UP000192906">
    <property type="component" value="Unassembled WGS sequence"/>
</dbReference>
<accession>A0A1X7ELR3</accession>
<dbReference type="AlphaFoldDB" id="A0A1X7ELR3"/>
<keyword evidence="3" id="KW-1185">Reference proteome</keyword>